<proteinExistence type="predicted"/>
<feature type="transmembrane region" description="Helical" evidence="1">
    <location>
        <begin position="6"/>
        <end position="26"/>
    </location>
</feature>
<feature type="domain" description="Amine oxidase" evidence="2">
    <location>
        <begin position="291"/>
        <end position="566"/>
    </location>
</feature>
<feature type="transmembrane region" description="Helical" evidence="1">
    <location>
        <begin position="135"/>
        <end position="156"/>
    </location>
</feature>
<dbReference type="PROSITE" id="PS50244">
    <property type="entry name" value="S5A_REDUCTASE"/>
    <property type="match status" value="1"/>
</dbReference>
<dbReference type="RefSeq" id="WP_015724830.1">
    <property type="nucleotide sequence ID" value="NC_014972.1"/>
</dbReference>
<evidence type="ECO:0000256" key="1">
    <source>
        <dbReference type="SAM" id="Phobius"/>
    </source>
</evidence>
<feature type="transmembrane region" description="Helical" evidence="1">
    <location>
        <begin position="31"/>
        <end position="49"/>
    </location>
</feature>
<organism evidence="3 4">
    <name type="scientific">Desulfobulbus propionicus (strain ATCC 33891 / DSM 2032 / VKM B-1956 / 1pr3)</name>
    <dbReference type="NCBI Taxonomy" id="577650"/>
    <lineage>
        <taxon>Bacteria</taxon>
        <taxon>Pseudomonadati</taxon>
        <taxon>Thermodesulfobacteriota</taxon>
        <taxon>Desulfobulbia</taxon>
        <taxon>Desulfobulbales</taxon>
        <taxon>Desulfobulbaceae</taxon>
        <taxon>Desulfobulbus</taxon>
    </lineage>
</organism>
<dbReference type="PANTHER" id="PTHR32251:SF17">
    <property type="entry name" value="STEROID 5-ALPHA REDUCTASE C-TERMINAL DOMAIN-CONTAINING PROTEIN"/>
    <property type="match status" value="1"/>
</dbReference>
<dbReference type="Gene3D" id="3.50.50.60">
    <property type="entry name" value="FAD/NAD(P)-binding domain"/>
    <property type="match status" value="1"/>
</dbReference>
<name>A0A7U3YMU8_DESPD</name>
<dbReference type="AlphaFoldDB" id="A0A7U3YMU8"/>
<dbReference type="PANTHER" id="PTHR32251">
    <property type="entry name" value="3-OXO-5-ALPHA-STEROID 4-DEHYDROGENASE"/>
    <property type="match status" value="1"/>
</dbReference>
<keyword evidence="1" id="KW-1133">Transmembrane helix</keyword>
<evidence type="ECO:0000259" key="2">
    <source>
        <dbReference type="Pfam" id="PF01593"/>
    </source>
</evidence>
<dbReference type="Gene3D" id="3.30.70.1990">
    <property type="match status" value="1"/>
</dbReference>
<dbReference type="GO" id="GO:0016020">
    <property type="term" value="C:membrane"/>
    <property type="evidence" value="ECO:0007669"/>
    <property type="project" value="TreeGrafter"/>
</dbReference>
<feature type="transmembrane region" description="Helical" evidence="1">
    <location>
        <begin position="61"/>
        <end position="81"/>
    </location>
</feature>
<evidence type="ECO:0000313" key="3">
    <source>
        <dbReference type="EMBL" id="ADW18291.1"/>
    </source>
</evidence>
<sequence>MDGPFLTATLLVLGGMCCMYGVGLLVKDNSLIDIAYGPAFILAGWGAWLTVVPPPLHFRPLLLLVLLTLWGLRLGLHIALRHRGRGEDFRYRSFREQWGRTLIWRSFLQIYLLQGMVVVVIATPVLLTISNPGTAFAWTDGLGLALFAIGFGFEAVGDWQLTRFKADPANRGRIIQHGLWRYTRHPNYFGEAVLWWGIFLIGLGAPAGWYGLISPLTICFLLLKVSGIPMLEAKYSGNPEFAAYKARTNAFFPWLPRPEHPNKPTNHTYGGLMEHGSAVKGQQIAVIGAGVAGIVAAHRLQKNYRVTLFEQAERLGGHTHTVVIADGPDAGTPVDTGFIVFNEATYPMFIAFLDELGVASRETEMSFGLYCRQTDLIYAGNTFNGLFAQRANLLRPQFYRFLLEIGRFCRQASADLTDENDLGTLEDYVRRHRFMPFMVDNYLKPMAAAIWSTPAGQVTAFPARPFLRFFSNHGLLSLHNRPRWRTVCGGSHRYVKAFADRFTGTIRLNSAIERIRRTEEGVLLEFADQHQERFDRVVIATHADQALRLLADPTAEEARLLGAWQYEANTTVLHTDLSVLPPLSRAWACWNFRREAGPEQGVYVTYSMNILQGLTTRNHYLVTLNRPEGYDPRQVVATMVYHHPTYTTGSMATQPGLPSLNGVRQTWFCGSYFGWGFHEDAVRSSHQAVAHLEATR</sequence>
<keyword evidence="1" id="KW-0812">Transmembrane</keyword>
<dbReference type="InterPro" id="IPR010721">
    <property type="entry name" value="UstE-like"/>
</dbReference>
<dbReference type="Pfam" id="PF01593">
    <property type="entry name" value="Amino_oxidase"/>
    <property type="match status" value="1"/>
</dbReference>
<dbReference type="SUPFAM" id="SSF51905">
    <property type="entry name" value="FAD/NAD(P)-binding domain"/>
    <property type="match status" value="1"/>
</dbReference>
<feature type="transmembrane region" description="Helical" evidence="1">
    <location>
        <begin position="102"/>
        <end position="129"/>
    </location>
</feature>
<dbReference type="Proteomes" id="UP000006365">
    <property type="component" value="Chromosome"/>
</dbReference>
<dbReference type="EMBL" id="CP002364">
    <property type="protein sequence ID" value="ADW18291.1"/>
    <property type="molecule type" value="Genomic_DNA"/>
</dbReference>
<dbReference type="InterPro" id="IPR002937">
    <property type="entry name" value="Amino_oxidase"/>
</dbReference>
<dbReference type="Pfam" id="PF06966">
    <property type="entry name" value="DUF1295"/>
    <property type="match status" value="1"/>
</dbReference>
<evidence type="ECO:0000313" key="4">
    <source>
        <dbReference type="Proteomes" id="UP000006365"/>
    </source>
</evidence>
<keyword evidence="4" id="KW-1185">Reference proteome</keyword>
<reference evidence="3 4" key="1">
    <citation type="journal article" date="2011" name="Stand. Genomic Sci.">
        <title>Complete genome sequence of Desulfobulbus propionicus type strain (1pr3).</title>
        <authorList>
            <person name="Pagani I."/>
            <person name="Lapidus A."/>
            <person name="Nolan M."/>
            <person name="Lucas S."/>
            <person name="Hammon N."/>
            <person name="Deshpande S."/>
            <person name="Cheng J.F."/>
            <person name="Chertkov O."/>
            <person name="Davenport K."/>
            <person name="Tapia R."/>
            <person name="Han C."/>
            <person name="Goodwin L."/>
            <person name="Pitluck S."/>
            <person name="Liolios K."/>
            <person name="Mavromatis K."/>
            <person name="Ivanova N."/>
            <person name="Mikhailova N."/>
            <person name="Pati A."/>
            <person name="Chen A."/>
            <person name="Palaniappan K."/>
            <person name="Land M."/>
            <person name="Hauser L."/>
            <person name="Chang Y.J."/>
            <person name="Jeffries C.D."/>
            <person name="Detter J.C."/>
            <person name="Brambilla E."/>
            <person name="Kannan K.P."/>
            <person name="Djao O.D."/>
            <person name="Rohde M."/>
            <person name="Pukall R."/>
            <person name="Spring S."/>
            <person name="Goker M."/>
            <person name="Sikorski J."/>
            <person name="Woyke T."/>
            <person name="Bristow J."/>
            <person name="Eisen J.A."/>
            <person name="Markowitz V."/>
            <person name="Hugenholtz P."/>
            <person name="Kyrpides N.C."/>
            <person name="Klenk H.P."/>
        </authorList>
    </citation>
    <scope>NUCLEOTIDE SEQUENCE [LARGE SCALE GENOMIC DNA]</scope>
    <source>
        <strain evidence="4">ATCC 33891 / DSM 2032 / 1pr3</strain>
    </source>
</reference>
<dbReference type="Gene3D" id="1.20.120.1630">
    <property type="match status" value="1"/>
</dbReference>
<dbReference type="GO" id="GO:0016491">
    <property type="term" value="F:oxidoreductase activity"/>
    <property type="evidence" value="ECO:0007669"/>
    <property type="project" value="InterPro"/>
</dbReference>
<dbReference type="InterPro" id="IPR036188">
    <property type="entry name" value="FAD/NAD-bd_sf"/>
</dbReference>
<accession>A0A7U3YMU8</accession>
<protein>
    <recommendedName>
        <fullName evidence="2">Amine oxidase domain-containing protein</fullName>
    </recommendedName>
</protein>
<dbReference type="KEGG" id="dpr:Despr_2146"/>
<dbReference type="Gene3D" id="1.10.405.20">
    <property type="match status" value="1"/>
</dbReference>
<feature type="transmembrane region" description="Helical" evidence="1">
    <location>
        <begin position="193"/>
        <end position="212"/>
    </location>
</feature>
<keyword evidence="1" id="KW-0472">Membrane</keyword>
<gene>
    <name evidence="3" type="ordered locus">Despr_2146</name>
</gene>